<gene>
    <name evidence="2" type="ORF">HETIRDRAFT_103040</name>
</gene>
<accession>W4KFH9</accession>
<dbReference type="KEGG" id="hir:HETIRDRAFT_103040"/>
<dbReference type="EMBL" id="KI925456">
    <property type="protein sequence ID" value="ETW84484.1"/>
    <property type="molecule type" value="Genomic_DNA"/>
</dbReference>
<dbReference type="HOGENOM" id="CLU_1845354_0_0_1"/>
<dbReference type="GeneID" id="20665867"/>
<dbReference type="InParanoid" id="W4KFH9"/>
<evidence type="ECO:0000313" key="2">
    <source>
        <dbReference type="EMBL" id="ETW84484.1"/>
    </source>
</evidence>
<keyword evidence="3" id="KW-1185">Reference proteome</keyword>
<sequence>MTLTTCTTVIDHYGLRVSPVRLSDPLSIQGITHRPLTKSYPSRSEIRACIQGATGSARGDQSLTRQASMGEDQVAAIALLSPAALCVARPFKMPFKTPGRHQVGAYLDARAAAAANSRARPASQPASQVTQRAARGAPD</sequence>
<name>W4KFH9_HETIT</name>
<reference evidence="2 3" key="1">
    <citation type="journal article" date="2012" name="New Phytol.">
        <title>Insight into trade-off between wood decay and parasitism from the genome of a fungal forest pathogen.</title>
        <authorList>
            <person name="Olson A."/>
            <person name="Aerts A."/>
            <person name="Asiegbu F."/>
            <person name="Belbahri L."/>
            <person name="Bouzid O."/>
            <person name="Broberg A."/>
            <person name="Canback B."/>
            <person name="Coutinho P.M."/>
            <person name="Cullen D."/>
            <person name="Dalman K."/>
            <person name="Deflorio G."/>
            <person name="van Diepen L.T."/>
            <person name="Dunand C."/>
            <person name="Duplessis S."/>
            <person name="Durling M."/>
            <person name="Gonthier P."/>
            <person name="Grimwood J."/>
            <person name="Fossdal C.G."/>
            <person name="Hansson D."/>
            <person name="Henrissat B."/>
            <person name="Hietala A."/>
            <person name="Himmelstrand K."/>
            <person name="Hoffmeister D."/>
            <person name="Hogberg N."/>
            <person name="James T.Y."/>
            <person name="Karlsson M."/>
            <person name="Kohler A."/>
            <person name="Kues U."/>
            <person name="Lee Y.H."/>
            <person name="Lin Y.C."/>
            <person name="Lind M."/>
            <person name="Lindquist E."/>
            <person name="Lombard V."/>
            <person name="Lucas S."/>
            <person name="Lunden K."/>
            <person name="Morin E."/>
            <person name="Murat C."/>
            <person name="Park J."/>
            <person name="Raffaello T."/>
            <person name="Rouze P."/>
            <person name="Salamov A."/>
            <person name="Schmutz J."/>
            <person name="Solheim H."/>
            <person name="Stahlberg J."/>
            <person name="Velez H."/>
            <person name="de Vries R.P."/>
            <person name="Wiebenga A."/>
            <person name="Woodward S."/>
            <person name="Yakovlev I."/>
            <person name="Garbelotto M."/>
            <person name="Martin F."/>
            <person name="Grigoriev I.V."/>
            <person name="Stenlid J."/>
        </authorList>
    </citation>
    <scope>NUCLEOTIDE SEQUENCE [LARGE SCALE GENOMIC DNA]</scope>
    <source>
        <strain evidence="2 3">TC 32-1</strain>
    </source>
</reference>
<evidence type="ECO:0000256" key="1">
    <source>
        <dbReference type="SAM" id="MobiDB-lite"/>
    </source>
</evidence>
<evidence type="ECO:0000313" key="3">
    <source>
        <dbReference type="Proteomes" id="UP000030671"/>
    </source>
</evidence>
<dbReference type="RefSeq" id="XP_009544149.1">
    <property type="nucleotide sequence ID" value="XM_009545854.1"/>
</dbReference>
<organism evidence="2 3">
    <name type="scientific">Heterobasidion irregulare (strain TC 32-1)</name>
    <dbReference type="NCBI Taxonomy" id="747525"/>
    <lineage>
        <taxon>Eukaryota</taxon>
        <taxon>Fungi</taxon>
        <taxon>Dikarya</taxon>
        <taxon>Basidiomycota</taxon>
        <taxon>Agaricomycotina</taxon>
        <taxon>Agaricomycetes</taxon>
        <taxon>Russulales</taxon>
        <taxon>Bondarzewiaceae</taxon>
        <taxon>Heterobasidion</taxon>
        <taxon>Heterobasidion annosum species complex</taxon>
    </lineage>
</organism>
<feature type="compositionally biased region" description="Low complexity" evidence="1">
    <location>
        <begin position="116"/>
        <end position="128"/>
    </location>
</feature>
<protein>
    <submittedName>
        <fullName evidence="2">Uncharacterized protein</fullName>
    </submittedName>
</protein>
<dbReference type="Proteomes" id="UP000030671">
    <property type="component" value="Unassembled WGS sequence"/>
</dbReference>
<proteinExistence type="predicted"/>
<feature type="region of interest" description="Disordered" evidence="1">
    <location>
        <begin position="116"/>
        <end position="139"/>
    </location>
</feature>
<dbReference type="AlphaFoldDB" id="W4KFH9"/>